<dbReference type="CDD" id="cd02201">
    <property type="entry name" value="FtsZ_type1"/>
    <property type="match status" value="1"/>
</dbReference>
<evidence type="ECO:0000256" key="4">
    <source>
        <dbReference type="HAMAP-Rule" id="MF_00909"/>
    </source>
</evidence>
<evidence type="ECO:0000256" key="5">
    <source>
        <dbReference type="NCBIfam" id="TIGR00065"/>
    </source>
</evidence>
<dbReference type="SMART" id="SM00864">
    <property type="entry name" value="Tubulin"/>
    <property type="match status" value="1"/>
</dbReference>
<dbReference type="Gene3D" id="3.30.1330.20">
    <property type="entry name" value="Tubulin/FtsZ, C-terminal domain"/>
    <property type="match status" value="1"/>
</dbReference>
<keyword evidence="4 8" id="KW-0132">Cell division</keyword>
<dbReference type="Pfam" id="PF00091">
    <property type="entry name" value="Tubulin"/>
    <property type="match status" value="1"/>
</dbReference>
<evidence type="ECO:0000256" key="3">
    <source>
        <dbReference type="ARBA" id="ARBA00023134"/>
    </source>
</evidence>
<dbReference type="InterPro" id="IPR000158">
    <property type="entry name" value="Cell_div_FtsZ"/>
</dbReference>
<organism evidence="8 9">
    <name type="scientific">Candidatus Uhrbacteria bacterium GW2011_GWF2_44_350</name>
    <dbReference type="NCBI Taxonomy" id="1619000"/>
    <lineage>
        <taxon>Bacteria</taxon>
        <taxon>Candidatus Uhriibacteriota</taxon>
    </lineage>
</organism>
<keyword evidence="3 4" id="KW-0342">GTP-binding</keyword>
<dbReference type="GO" id="GO:0005737">
    <property type="term" value="C:cytoplasm"/>
    <property type="evidence" value="ECO:0007669"/>
    <property type="project" value="UniProtKB-SubCell"/>
</dbReference>
<comment type="subcellular location">
    <subcellularLocation>
        <location evidence="4">Cytoplasm</location>
    </subcellularLocation>
    <text evidence="4">Assembles at midcell at the inner surface of the cytoplasmic membrane.</text>
</comment>
<comment type="subunit">
    <text evidence="4">Homodimer. Polymerizes to form a dynamic ring structure in a strictly GTP-dependent manner. Interacts directly with several other division proteins.</text>
</comment>
<dbReference type="PATRIC" id="fig|1619000.3.peg.392"/>
<name>A0A0G1JHJ2_9BACT</name>
<dbReference type="SUPFAM" id="SSF52490">
    <property type="entry name" value="Tubulin nucleotide-binding domain-like"/>
    <property type="match status" value="1"/>
</dbReference>
<comment type="caution">
    <text evidence="4">Lacks conserved residue(s) required for the propagation of feature annotation.</text>
</comment>
<dbReference type="AlphaFoldDB" id="A0A0G1JHJ2"/>
<dbReference type="GO" id="GO:0032153">
    <property type="term" value="C:cell division site"/>
    <property type="evidence" value="ECO:0007669"/>
    <property type="project" value="UniProtKB-UniRule"/>
</dbReference>
<evidence type="ECO:0000259" key="7">
    <source>
        <dbReference type="SMART" id="SM00865"/>
    </source>
</evidence>
<dbReference type="InterPro" id="IPR003008">
    <property type="entry name" value="Tubulin_FtsZ_GTPase"/>
</dbReference>
<dbReference type="PANTHER" id="PTHR30314:SF3">
    <property type="entry name" value="MITOCHONDRIAL DIVISION PROTEIN FSZA"/>
    <property type="match status" value="1"/>
</dbReference>
<evidence type="ECO:0000256" key="1">
    <source>
        <dbReference type="ARBA" id="ARBA00009690"/>
    </source>
</evidence>
<keyword evidence="4" id="KW-0717">Septation</keyword>
<evidence type="ECO:0000313" key="9">
    <source>
        <dbReference type="Proteomes" id="UP000034154"/>
    </source>
</evidence>
<evidence type="ECO:0000313" key="8">
    <source>
        <dbReference type="EMBL" id="KKT70858.1"/>
    </source>
</evidence>
<dbReference type="InterPro" id="IPR045061">
    <property type="entry name" value="FtsZ/CetZ"/>
</dbReference>
<keyword evidence="4" id="KW-0131">Cell cycle</keyword>
<keyword evidence="4" id="KW-0963">Cytoplasm</keyword>
<feature type="domain" description="Tubulin/FtsZ 2-layer sandwich" evidence="7">
    <location>
        <begin position="207"/>
        <end position="324"/>
    </location>
</feature>
<dbReference type="GO" id="GO:0005525">
    <property type="term" value="F:GTP binding"/>
    <property type="evidence" value="ECO:0007669"/>
    <property type="project" value="UniProtKB-UniRule"/>
</dbReference>
<dbReference type="FunFam" id="3.40.50.1440:FF:000001">
    <property type="entry name" value="Cell division protein FtsZ"/>
    <property type="match status" value="1"/>
</dbReference>
<accession>A0A0G1JHJ2</accession>
<dbReference type="Gene3D" id="3.40.50.1440">
    <property type="entry name" value="Tubulin/FtsZ, GTPase domain"/>
    <property type="match status" value="1"/>
</dbReference>
<feature type="binding site" evidence="4">
    <location>
        <position position="187"/>
    </location>
    <ligand>
        <name>GTP</name>
        <dbReference type="ChEBI" id="CHEBI:37565"/>
    </ligand>
</feature>
<dbReference type="GO" id="GO:0051258">
    <property type="term" value="P:protein polymerization"/>
    <property type="evidence" value="ECO:0007669"/>
    <property type="project" value="UniProtKB-UniRule"/>
</dbReference>
<comment type="caution">
    <text evidence="8">The sequence shown here is derived from an EMBL/GenBank/DDBJ whole genome shotgun (WGS) entry which is preliminary data.</text>
</comment>
<dbReference type="SMART" id="SM00865">
    <property type="entry name" value="Tubulin_C"/>
    <property type="match status" value="1"/>
</dbReference>
<dbReference type="GO" id="GO:0000917">
    <property type="term" value="P:division septum assembly"/>
    <property type="evidence" value="ECO:0007669"/>
    <property type="project" value="UniProtKB-KW"/>
</dbReference>
<evidence type="ECO:0000259" key="6">
    <source>
        <dbReference type="SMART" id="SM00864"/>
    </source>
</evidence>
<proteinExistence type="inferred from homology"/>
<dbReference type="PANTHER" id="PTHR30314">
    <property type="entry name" value="CELL DIVISION PROTEIN FTSZ-RELATED"/>
    <property type="match status" value="1"/>
</dbReference>
<comment type="function">
    <text evidence="4">Essential cell division protein that forms a contractile ring structure (Z ring) at the future cell division site. The regulation of the ring assembly controls the timing and the location of cell division. One of the functions of the FtsZ ring is to recruit other cell division proteins to the septum to produce a new cell wall between the dividing cells. Binds GTP and shows GTPase activity.</text>
</comment>
<dbReference type="InterPro" id="IPR036525">
    <property type="entry name" value="Tubulin/FtsZ_GTPase_sf"/>
</dbReference>
<gene>
    <name evidence="4" type="primary">ftsZ</name>
    <name evidence="8" type="ORF">UW63_C0020G0006</name>
</gene>
<dbReference type="Pfam" id="PF12327">
    <property type="entry name" value="FtsZ_C"/>
    <property type="match status" value="1"/>
</dbReference>
<dbReference type="InterPro" id="IPR037103">
    <property type="entry name" value="Tubulin/FtsZ-like_C"/>
</dbReference>
<dbReference type="EMBL" id="LCJB01000020">
    <property type="protein sequence ID" value="KKT70858.1"/>
    <property type="molecule type" value="Genomic_DNA"/>
</dbReference>
<dbReference type="Proteomes" id="UP000034154">
    <property type="component" value="Unassembled WGS sequence"/>
</dbReference>
<dbReference type="InterPro" id="IPR024757">
    <property type="entry name" value="FtsZ_C"/>
</dbReference>
<dbReference type="GO" id="GO:0043093">
    <property type="term" value="P:FtsZ-dependent cytokinesis"/>
    <property type="evidence" value="ECO:0007669"/>
    <property type="project" value="UniProtKB-UniRule"/>
</dbReference>
<feature type="binding site" evidence="4">
    <location>
        <begin position="108"/>
        <end position="110"/>
    </location>
    <ligand>
        <name>GTP</name>
        <dbReference type="ChEBI" id="CHEBI:37565"/>
    </ligand>
</feature>
<dbReference type="InterPro" id="IPR018316">
    <property type="entry name" value="Tubulin/FtsZ_2-layer-sand-dom"/>
</dbReference>
<dbReference type="SUPFAM" id="SSF55307">
    <property type="entry name" value="Tubulin C-terminal domain-like"/>
    <property type="match status" value="1"/>
</dbReference>
<comment type="similarity">
    <text evidence="1 4">Belongs to the FtsZ family.</text>
</comment>
<feature type="domain" description="Tubulin/FtsZ GTPase" evidence="6">
    <location>
        <begin position="13"/>
        <end position="205"/>
    </location>
</feature>
<dbReference type="HAMAP" id="MF_00909">
    <property type="entry name" value="FtsZ"/>
    <property type="match status" value="1"/>
</dbReference>
<dbReference type="InterPro" id="IPR008280">
    <property type="entry name" value="Tub_FtsZ_C"/>
</dbReference>
<protein>
    <recommendedName>
        <fullName evidence="4 5">Cell division protein FtsZ</fullName>
    </recommendedName>
</protein>
<dbReference type="PRINTS" id="PR00423">
    <property type="entry name" value="CELLDVISFTSZ"/>
</dbReference>
<dbReference type="GO" id="GO:0003924">
    <property type="term" value="F:GTPase activity"/>
    <property type="evidence" value="ECO:0007669"/>
    <property type="project" value="UniProtKB-UniRule"/>
</dbReference>
<evidence type="ECO:0000256" key="2">
    <source>
        <dbReference type="ARBA" id="ARBA00022741"/>
    </source>
</evidence>
<reference evidence="8 9" key="1">
    <citation type="journal article" date="2015" name="Nature">
        <title>rRNA introns, odd ribosomes, and small enigmatic genomes across a large radiation of phyla.</title>
        <authorList>
            <person name="Brown C.T."/>
            <person name="Hug L.A."/>
            <person name="Thomas B.C."/>
            <person name="Sharon I."/>
            <person name="Castelle C.J."/>
            <person name="Singh A."/>
            <person name="Wilkins M.J."/>
            <person name="Williams K.H."/>
            <person name="Banfield J.F."/>
        </authorList>
    </citation>
    <scope>NUCLEOTIDE SEQUENCE [LARGE SCALE GENOMIC DNA]</scope>
</reference>
<keyword evidence="2 4" id="KW-0547">Nucleotide-binding</keyword>
<feature type="binding site" evidence="4">
    <location>
        <position position="143"/>
    </location>
    <ligand>
        <name>GTP</name>
        <dbReference type="ChEBI" id="CHEBI:37565"/>
    </ligand>
</feature>
<feature type="binding site" evidence="4">
    <location>
        <position position="139"/>
    </location>
    <ligand>
        <name>GTP</name>
        <dbReference type="ChEBI" id="CHEBI:37565"/>
    </ligand>
</feature>
<sequence length="424" mass="45187">MAEIKPDIETFAKIKVCGIGGGGGAAVTRMIIEKIKGVDFIAINTDVQALHNNPAPTKIAIGKTITRGLGAGMDPDLGRRSAEESQNDIRNVLNGADMVFLTCGLGGGTGTGAISEVAKLAKDIGALTVAVVTKPFSFEGAQRRRIADEGYNQLIQYVDTVITIPNDRVLQIIDKKTSLIDAFNIVDDVLRQGVQGISELITIPGLINVDFADVRAIMEDAGSALMGIGRASGENRAVEAAKQAIASPLLELSVDGAKGILFTITGGSDLGMHEVAEAAKVITSSADEDAKVIFGANIDEDLKDEVRITVVATGFDHHDRRRPGGGVEVQSQGTWTPSTFFRRDEDESRPLKTSVAAPVSSSGLKPRFIEEPSVSRPVIINSQSQFQSQLQSKPIFKSAPQVAPQPISEEDELEIPAFIRKKMM</sequence>
<dbReference type="NCBIfam" id="TIGR00065">
    <property type="entry name" value="ftsZ"/>
    <property type="match status" value="1"/>
</dbReference>